<dbReference type="InterPro" id="IPR050695">
    <property type="entry name" value="N-acetylmuramoyl_amidase_3"/>
</dbReference>
<dbReference type="SUPFAM" id="SSF53187">
    <property type="entry name" value="Zn-dependent exopeptidases"/>
    <property type="match status" value="1"/>
</dbReference>
<name>A0A5C0SFI5_CRATE</name>
<dbReference type="GO" id="GO:0009253">
    <property type="term" value="P:peptidoglycan catabolic process"/>
    <property type="evidence" value="ECO:0007669"/>
    <property type="project" value="InterPro"/>
</dbReference>
<evidence type="ECO:0000256" key="1">
    <source>
        <dbReference type="ARBA" id="ARBA00022801"/>
    </source>
</evidence>
<dbReference type="Gene3D" id="2.60.40.3500">
    <property type="match status" value="1"/>
</dbReference>
<dbReference type="Proteomes" id="UP000324646">
    <property type="component" value="Chromosome"/>
</dbReference>
<dbReference type="PANTHER" id="PTHR30404:SF0">
    <property type="entry name" value="N-ACETYLMURAMOYL-L-ALANINE AMIDASE AMIC"/>
    <property type="match status" value="1"/>
</dbReference>
<dbReference type="OrthoDB" id="9772024at2"/>
<organism evidence="3 4">
    <name type="scientific">Crassaminicella thermophila</name>
    <dbReference type="NCBI Taxonomy" id="2599308"/>
    <lineage>
        <taxon>Bacteria</taxon>
        <taxon>Bacillati</taxon>
        <taxon>Bacillota</taxon>
        <taxon>Clostridia</taxon>
        <taxon>Eubacteriales</taxon>
        <taxon>Clostridiaceae</taxon>
        <taxon>Crassaminicella</taxon>
    </lineage>
</organism>
<accession>A0A5C0SFI5</accession>
<dbReference type="InterPro" id="IPR002508">
    <property type="entry name" value="MurNAc-LAA_cat"/>
</dbReference>
<evidence type="ECO:0000313" key="3">
    <source>
        <dbReference type="EMBL" id="QEK12960.1"/>
    </source>
</evidence>
<dbReference type="AlphaFoldDB" id="A0A5C0SFI5"/>
<dbReference type="SMART" id="SM00646">
    <property type="entry name" value="Ami_3"/>
    <property type="match status" value="1"/>
</dbReference>
<dbReference type="Gene3D" id="3.40.630.40">
    <property type="entry name" value="Zn-dependent exopeptidases"/>
    <property type="match status" value="1"/>
</dbReference>
<evidence type="ECO:0000313" key="4">
    <source>
        <dbReference type="Proteomes" id="UP000324646"/>
    </source>
</evidence>
<proteinExistence type="predicted"/>
<dbReference type="Pfam" id="PF11741">
    <property type="entry name" value="AMIN"/>
    <property type="match status" value="2"/>
</dbReference>
<dbReference type="PANTHER" id="PTHR30404">
    <property type="entry name" value="N-ACETYLMURAMOYL-L-ALANINE AMIDASE"/>
    <property type="match status" value="1"/>
</dbReference>
<feature type="domain" description="MurNAc-LAA" evidence="2">
    <location>
        <begin position="378"/>
        <end position="491"/>
    </location>
</feature>
<reference evidence="3 4" key="1">
    <citation type="submission" date="2019-07" db="EMBL/GenBank/DDBJ databases">
        <title>Complete genome of Crassaminicella thermophila SY095.</title>
        <authorList>
            <person name="Li X."/>
        </authorList>
    </citation>
    <scope>NUCLEOTIDE SEQUENCE [LARGE SCALE GENOMIC DNA]</scope>
    <source>
        <strain evidence="3 4">SY095</strain>
    </source>
</reference>
<keyword evidence="1" id="KW-0378">Hydrolase</keyword>
<gene>
    <name evidence="3" type="ORF">FQB35_11865</name>
</gene>
<dbReference type="GO" id="GO:0008745">
    <property type="term" value="F:N-acetylmuramoyl-L-alanine amidase activity"/>
    <property type="evidence" value="ECO:0007669"/>
    <property type="project" value="InterPro"/>
</dbReference>
<sequence>MYLPGSKFGGNDRLILDIPNADLKINDSSFIKDGKGIRKKVYDNGIMAIRASNFETTPRNVTRIVIDLAMPRGYDISFDKDSNKIKVDFLNTVKNIKLEERNNAEAVVIQTDEVPVYNVMDLGDRVVVDVLNSKLKFNNNKISVGKNGIKRIRTAQFKPDQNYDKDDKIVRVVLDLEEGQSFKNVFVDHEGMDILVYVNDKPLQGFNYKKETINSSTLKISLEKEGKYNIDYVDNSNLIILKVPKDKIELANAQLNMNDNMIEKIDIDDKDSDYYYINIKLKDGTDYVDKTKYSVTDEIIIKFENKKIKNSKYKGKMVVIDAGHGGKDPGAHSSRLNLQEKELALDTAIRLNKLLEEAGFNTFMTREDDTYIGLYERPSMANELNADAFVSIHYNWHPNKKVSGVQVLYNGDDPTRDNKTFARIVKNEMVKELNAVDRGIVHRPKLVVIRETKMPAILAEMAFISNPTEEAKVATQEYRQKCAKALFDGIKRYFDEVLLK</sequence>
<keyword evidence="4" id="KW-1185">Reference proteome</keyword>
<dbReference type="CDD" id="cd02696">
    <property type="entry name" value="MurNAc-LAA"/>
    <property type="match status" value="1"/>
</dbReference>
<dbReference type="GO" id="GO:0030288">
    <property type="term" value="C:outer membrane-bounded periplasmic space"/>
    <property type="evidence" value="ECO:0007669"/>
    <property type="project" value="TreeGrafter"/>
</dbReference>
<protein>
    <submittedName>
        <fullName evidence="3">N-acetylmuramoyl-L-alanine amidase</fullName>
    </submittedName>
</protein>
<evidence type="ECO:0000259" key="2">
    <source>
        <dbReference type="SMART" id="SM00646"/>
    </source>
</evidence>
<dbReference type="KEGG" id="crs:FQB35_11865"/>
<dbReference type="Pfam" id="PF01520">
    <property type="entry name" value="Amidase_3"/>
    <property type="match status" value="1"/>
</dbReference>
<dbReference type="EMBL" id="CP042243">
    <property type="protein sequence ID" value="QEK12960.1"/>
    <property type="molecule type" value="Genomic_DNA"/>
</dbReference>
<dbReference type="InterPro" id="IPR021731">
    <property type="entry name" value="AMIN_dom"/>
</dbReference>